<dbReference type="SUPFAM" id="SSF56219">
    <property type="entry name" value="DNase I-like"/>
    <property type="match status" value="1"/>
</dbReference>
<keyword evidence="5" id="KW-0227">DNA damage</keyword>
<keyword evidence="11" id="KW-1185">Reference proteome</keyword>
<dbReference type="GO" id="GO:0004519">
    <property type="term" value="F:endonuclease activity"/>
    <property type="evidence" value="ECO:0007669"/>
    <property type="project" value="UniProtKB-KW"/>
</dbReference>
<dbReference type="Proteomes" id="UP001321453">
    <property type="component" value="Unassembled WGS sequence"/>
</dbReference>
<keyword evidence="4" id="KW-0479">Metal-binding</keyword>
<accession>A0ABT7S946</accession>
<keyword evidence="8" id="KW-0234">DNA repair</keyword>
<dbReference type="InterPro" id="IPR036691">
    <property type="entry name" value="Endo/exonu/phosph_ase_sf"/>
</dbReference>
<evidence type="ECO:0000256" key="3">
    <source>
        <dbReference type="ARBA" id="ARBA00022722"/>
    </source>
</evidence>
<keyword evidence="10" id="KW-0255">Endonuclease</keyword>
<evidence type="ECO:0000256" key="5">
    <source>
        <dbReference type="ARBA" id="ARBA00022763"/>
    </source>
</evidence>
<keyword evidence="3" id="KW-0540">Nuclease</keyword>
<dbReference type="PANTHER" id="PTHR15822:SF4">
    <property type="entry name" value="TYROSYL-DNA PHOSPHODIESTERASE 2"/>
    <property type="match status" value="1"/>
</dbReference>
<evidence type="ECO:0000256" key="8">
    <source>
        <dbReference type="ARBA" id="ARBA00023204"/>
    </source>
</evidence>
<protein>
    <submittedName>
        <fullName evidence="10">Endonuclease/exonuclease/phosphatase family protein</fullName>
    </submittedName>
</protein>
<evidence type="ECO:0000256" key="6">
    <source>
        <dbReference type="ARBA" id="ARBA00022801"/>
    </source>
</evidence>
<sequence length="280" mass="30615">MTPPSDSPPDFYGRLISSTVRVVTWNVWGRHSNWRGREPAIIATLRGARPDVLVLAESWATNDDSQRARLAGVLRMPHHTYSGVQAEEDDTALSGVAVMSRWPIARTDSLTFGGARVELAEITGPRGLVQVAGVVMDAWWFDESQARQDAVRGLLEHLAELVDDAVPLVVCGDFNCDPDSDEIRMLTGRCAVPVPGMSFYDAWEVAGGRDGTDPTGATWSRANPCTAPLLWPDRRIDYVFSATRRRGGAGHPVRAQLLGTEPVDGVWPSDHSAVLADLRY</sequence>
<comment type="cofactor">
    <cofactor evidence="1">
        <name>Mn(2+)</name>
        <dbReference type="ChEBI" id="CHEBI:29035"/>
    </cofactor>
</comment>
<dbReference type="PANTHER" id="PTHR15822">
    <property type="entry name" value="TRAF AND TNF RECEPTOR-ASSOCIATED PROTEIN"/>
    <property type="match status" value="1"/>
</dbReference>
<keyword evidence="6" id="KW-0378">Hydrolase</keyword>
<dbReference type="RefSeq" id="WP_289446777.1">
    <property type="nucleotide sequence ID" value="NZ_JAUCGR010000002.1"/>
</dbReference>
<evidence type="ECO:0000256" key="2">
    <source>
        <dbReference type="ARBA" id="ARBA00001946"/>
    </source>
</evidence>
<comment type="cofactor">
    <cofactor evidence="2">
        <name>Mg(2+)</name>
        <dbReference type="ChEBI" id="CHEBI:18420"/>
    </cofactor>
</comment>
<feature type="domain" description="Endonuclease/exonuclease/phosphatase" evidence="9">
    <location>
        <begin position="23"/>
        <end position="271"/>
    </location>
</feature>
<name>A0ABT7S946_9CELL</name>
<reference evidence="10 11" key="1">
    <citation type="submission" date="2023-06" db="EMBL/GenBank/DDBJ databases">
        <title>Cellulomonas sp. MW9 Whole genome sequence.</title>
        <authorList>
            <person name="Park S."/>
        </authorList>
    </citation>
    <scope>NUCLEOTIDE SEQUENCE [LARGE SCALE GENOMIC DNA]</scope>
    <source>
        <strain evidence="10 11">MW9</strain>
    </source>
</reference>
<dbReference type="EMBL" id="JAUCGR010000002">
    <property type="protein sequence ID" value="MDM7831454.1"/>
    <property type="molecule type" value="Genomic_DNA"/>
</dbReference>
<comment type="caution">
    <text evidence="10">The sequence shown here is derived from an EMBL/GenBank/DDBJ whole genome shotgun (WGS) entry which is preliminary data.</text>
</comment>
<evidence type="ECO:0000313" key="11">
    <source>
        <dbReference type="Proteomes" id="UP001321453"/>
    </source>
</evidence>
<evidence type="ECO:0000256" key="1">
    <source>
        <dbReference type="ARBA" id="ARBA00001936"/>
    </source>
</evidence>
<dbReference type="Gene3D" id="3.60.10.10">
    <property type="entry name" value="Endonuclease/exonuclease/phosphatase"/>
    <property type="match status" value="1"/>
</dbReference>
<organism evidence="10 11">
    <name type="scientific">Cellulomonas edaphi</name>
    <dbReference type="NCBI Taxonomy" id="3053468"/>
    <lineage>
        <taxon>Bacteria</taxon>
        <taxon>Bacillati</taxon>
        <taxon>Actinomycetota</taxon>
        <taxon>Actinomycetes</taxon>
        <taxon>Micrococcales</taxon>
        <taxon>Cellulomonadaceae</taxon>
        <taxon>Cellulomonas</taxon>
    </lineage>
</organism>
<gene>
    <name evidence="10" type="ORF">QRT05_08920</name>
</gene>
<keyword evidence="7" id="KW-0460">Magnesium</keyword>
<dbReference type="InterPro" id="IPR051547">
    <property type="entry name" value="TDP2-like"/>
</dbReference>
<dbReference type="Pfam" id="PF03372">
    <property type="entry name" value="Exo_endo_phos"/>
    <property type="match status" value="1"/>
</dbReference>
<proteinExistence type="predicted"/>
<evidence type="ECO:0000259" key="9">
    <source>
        <dbReference type="Pfam" id="PF03372"/>
    </source>
</evidence>
<evidence type="ECO:0000256" key="4">
    <source>
        <dbReference type="ARBA" id="ARBA00022723"/>
    </source>
</evidence>
<evidence type="ECO:0000313" key="10">
    <source>
        <dbReference type="EMBL" id="MDM7831454.1"/>
    </source>
</evidence>
<evidence type="ECO:0000256" key="7">
    <source>
        <dbReference type="ARBA" id="ARBA00022842"/>
    </source>
</evidence>
<dbReference type="InterPro" id="IPR005135">
    <property type="entry name" value="Endo/exonuclease/phosphatase"/>
</dbReference>